<accession>A0A5C7GNG0</accession>
<dbReference type="InterPro" id="IPR050738">
    <property type="entry name" value="Sulfatase"/>
</dbReference>
<evidence type="ECO:0000256" key="3">
    <source>
        <dbReference type="SAM" id="SignalP"/>
    </source>
</evidence>
<dbReference type="SUPFAM" id="SSF53649">
    <property type="entry name" value="Alkaline phosphatase-like"/>
    <property type="match status" value="1"/>
</dbReference>
<keyword evidence="3" id="KW-0732">Signal</keyword>
<dbReference type="CDD" id="cd16027">
    <property type="entry name" value="SGSH"/>
    <property type="match status" value="1"/>
</dbReference>
<evidence type="ECO:0000313" key="5">
    <source>
        <dbReference type="EMBL" id="TXG39853.1"/>
    </source>
</evidence>
<dbReference type="InterPro" id="IPR000917">
    <property type="entry name" value="Sulfatase_N"/>
</dbReference>
<name>A0A5C7GNG0_9FLAO</name>
<feature type="chain" id="PRO_5022658958" evidence="3">
    <location>
        <begin position="24"/>
        <end position="509"/>
    </location>
</feature>
<dbReference type="InterPro" id="IPR017850">
    <property type="entry name" value="Alkaline_phosphatase_core_sf"/>
</dbReference>
<dbReference type="PANTHER" id="PTHR42693:SF53">
    <property type="entry name" value="ENDO-4-O-SULFATASE"/>
    <property type="match status" value="1"/>
</dbReference>
<dbReference type="EMBL" id="VRKQ01000008">
    <property type="protein sequence ID" value="TXG39853.1"/>
    <property type="molecule type" value="Genomic_DNA"/>
</dbReference>
<keyword evidence="6" id="KW-1185">Reference proteome</keyword>
<feature type="domain" description="Sulfatase N-terminal" evidence="4">
    <location>
        <begin position="29"/>
        <end position="330"/>
    </location>
</feature>
<gene>
    <name evidence="5" type="ORF">FUA22_04195</name>
</gene>
<dbReference type="OrthoDB" id="975025at2"/>
<feature type="signal peptide" evidence="3">
    <location>
        <begin position="1"/>
        <end position="23"/>
    </location>
</feature>
<dbReference type="GO" id="GO:0004065">
    <property type="term" value="F:arylsulfatase activity"/>
    <property type="evidence" value="ECO:0007669"/>
    <property type="project" value="TreeGrafter"/>
</dbReference>
<protein>
    <submittedName>
        <fullName evidence="5">Sulfatase</fullName>
    </submittedName>
</protein>
<dbReference type="Pfam" id="PF00884">
    <property type="entry name" value="Sulfatase"/>
    <property type="match status" value="1"/>
</dbReference>
<sequence length="509" mass="58466">MLFRTILFSLMSVLLLSCNDNNAQEVKKPNILWIIAEDLSPFMGCYGDSINKGHTPIIDKLASNGVLFTRAYASAPVCSASRSAFITGRMQTTIGIHNHRSSRTTDGEVVPEELRIHLPKDIKTIPELMREVGYFTFNSGKDDYNFHYDRRGLYTVGSKKDYVTGMNGWQGNTAINYMSFTDYVWSSRPDKNQPWFGQIQIMGGKKDAKYVREGEKLNDTDVPLPPYYPDTPVQRKSWTLHYNANRGSDVTVENILKQLEADGELENTIIFFFSDHGSPTSLRHKQFCYEGGMKVPLIIKGNSPALNKGTVRNDLVSLLDVSATTLAMGGVQLPQYLDGQDLFSEEYKNQAYVIGARDRCDFTIDRIRTVVSEKYRYIKNYWMDRPVLQPSYRDTHANLRDIKKQHEAGNLTPYQEKFWFGERPSEELYDLDLDPHQMNNLAGNPEFAAVLKEHRSQLDNWVEETGDQGQYQESADQLKATYNLWKEKKQFKEANKVNPEYYQFIESKE</sequence>
<dbReference type="Proteomes" id="UP000321080">
    <property type="component" value="Unassembled WGS sequence"/>
</dbReference>
<evidence type="ECO:0000256" key="1">
    <source>
        <dbReference type="ARBA" id="ARBA00008779"/>
    </source>
</evidence>
<reference evidence="5 6" key="1">
    <citation type="submission" date="2019-08" db="EMBL/GenBank/DDBJ databases">
        <title>Seonamhaeicola sediminis sp. nov., isolated from marine sediment.</title>
        <authorList>
            <person name="Cao W.R."/>
        </authorList>
    </citation>
    <scope>NUCLEOTIDE SEQUENCE [LARGE SCALE GENOMIC DNA]</scope>
    <source>
        <strain evidence="5 6">1505</strain>
    </source>
</reference>
<keyword evidence="2" id="KW-0378">Hydrolase</keyword>
<dbReference type="AlphaFoldDB" id="A0A5C7GNG0"/>
<evidence type="ECO:0000259" key="4">
    <source>
        <dbReference type="Pfam" id="PF00884"/>
    </source>
</evidence>
<proteinExistence type="inferred from homology"/>
<comment type="similarity">
    <text evidence="1">Belongs to the sulfatase family.</text>
</comment>
<organism evidence="5 6">
    <name type="scientific">Seonamhaeicola maritimus</name>
    <dbReference type="NCBI Taxonomy" id="2591822"/>
    <lineage>
        <taxon>Bacteria</taxon>
        <taxon>Pseudomonadati</taxon>
        <taxon>Bacteroidota</taxon>
        <taxon>Flavobacteriia</taxon>
        <taxon>Flavobacteriales</taxon>
        <taxon>Flavobacteriaceae</taxon>
    </lineage>
</organism>
<dbReference type="Gene3D" id="3.40.720.10">
    <property type="entry name" value="Alkaline Phosphatase, subunit A"/>
    <property type="match status" value="1"/>
</dbReference>
<dbReference type="PROSITE" id="PS51257">
    <property type="entry name" value="PROKAR_LIPOPROTEIN"/>
    <property type="match status" value="1"/>
</dbReference>
<comment type="caution">
    <text evidence="5">The sequence shown here is derived from an EMBL/GenBank/DDBJ whole genome shotgun (WGS) entry which is preliminary data.</text>
</comment>
<evidence type="ECO:0000313" key="6">
    <source>
        <dbReference type="Proteomes" id="UP000321080"/>
    </source>
</evidence>
<dbReference type="PANTHER" id="PTHR42693">
    <property type="entry name" value="ARYLSULFATASE FAMILY MEMBER"/>
    <property type="match status" value="1"/>
</dbReference>
<evidence type="ECO:0000256" key="2">
    <source>
        <dbReference type="ARBA" id="ARBA00022801"/>
    </source>
</evidence>